<dbReference type="InterPro" id="IPR036514">
    <property type="entry name" value="SGNH_hydro_sf"/>
</dbReference>
<feature type="non-terminal residue" evidence="1">
    <location>
        <position position="1"/>
    </location>
</feature>
<dbReference type="SUPFAM" id="SSF52266">
    <property type="entry name" value="SGNH hydrolase"/>
    <property type="match status" value="1"/>
</dbReference>
<sequence length="321" mass="36336">VSAGFGIKGIQNQFLSSTSLREYRGLSFSIGGDPNATTVANMVFVYYILKRKVTKTLIFHLFNSSNDMFNAAQSGAHSSDLQHELDYLLPKMQKQTPANQSGWKMLNVFIGSNDLCAICEEGLGSPTEYGQNILAALERIRSTVDNVFVNLSTYIYPIQLHTVCWVLMSYFEMQQVGMIHVDQIYKLTDGSDYCEPFRNSSFVLHDYECPCAHSAANQTIMAQNVELYNQALQSVYYTYKAMNFPTFAVAYQPLPVDILSFPITAISNIDCFHPSLMAHQWLAKMIWNMFYMQQAQKPSTLIFDPAAPVYCPMDTDRIQIL</sequence>
<dbReference type="PANTHER" id="PTHR21325">
    <property type="entry name" value="PHOSPHOLIPASE B, PLB1"/>
    <property type="match status" value="1"/>
</dbReference>
<dbReference type="EMBL" id="JAEPQZ010000013">
    <property type="protein sequence ID" value="KAG2174358.1"/>
    <property type="molecule type" value="Genomic_DNA"/>
</dbReference>
<dbReference type="GO" id="GO:0006644">
    <property type="term" value="P:phospholipid metabolic process"/>
    <property type="evidence" value="ECO:0007669"/>
    <property type="project" value="TreeGrafter"/>
</dbReference>
<gene>
    <name evidence="1" type="ORF">INT43_004381</name>
</gene>
<dbReference type="InterPro" id="IPR038885">
    <property type="entry name" value="PLB1"/>
</dbReference>
<dbReference type="Pfam" id="PF00657">
    <property type="entry name" value="Lipase_GDSL"/>
    <property type="match status" value="1"/>
</dbReference>
<dbReference type="AlphaFoldDB" id="A0A8H7PIA4"/>
<accession>A0A8H7PIA4</accession>
<protein>
    <recommendedName>
        <fullName evidence="3">Phospholipase B1, membrane-associated</fullName>
    </recommendedName>
</protein>
<keyword evidence="2" id="KW-1185">Reference proteome</keyword>
<organism evidence="1 2">
    <name type="scientific">Mortierella isabellina</name>
    <name type="common">Filamentous fungus</name>
    <name type="synonym">Umbelopsis isabellina</name>
    <dbReference type="NCBI Taxonomy" id="91625"/>
    <lineage>
        <taxon>Eukaryota</taxon>
        <taxon>Fungi</taxon>
        <taxon>Fungi incertae sedis</taxon>
        <taxon>Mucoromycota</taxon>
        <taxon>Mucoromycotina</taxon>
        <taxon>Umbelopsidomycetes</taxon>
        <taxon>Umbelopsidales</taxon>
        <taxon>Umbelopsidaceae</taxon>
        <taxon>Umbelopsis</taxon>
    </lineage>
</organism>
<dbReference type="Proteomes" id="UP000654370">
    <property type="component" value="Unassembled WGS sequence"/>
</dbReference>
<evidence type="ECO:0000313" key="2">
    <source>
        <dbReference type="Proteomes" id="UP000654370"/>
    </source>
</evidence>
<evidence type="ECO:0000313" key="1">
    <source>
        <dbReference type="EMBL" id="KAG2174358.1"/>
    </source>
</evidence>
<name>A0A8H7PIA4_MORIS</name>
<proteinExistence type="predicted"/>
<comment type="caution">
    <text evidence="1">The sequence shown here is derived from an EMBL/GenBank/DDBJ whole genome shotgun (WGS) entry which is preliminary data.</text>
</comment>
<dbReference type="PANTHER" id="PTHR21325:SF31">
    <property type="entry name" value="GH22081P-RELATED"/>
    <property type="match status" value="1"/>
</dbReference>
<dbReference type="GO" id="GO:0004620">
    <property type="term" value="F:phospholipase activity"/>
    <property type="evidence" value="ECO:0007669"/>
    <property type="project" value="InterPro"/>
</dbReference>
<reference evidence="1" key="1">
    <citation type="submission" date="2020-12" db="EMBL/GenBank/DDBJ databases">
        <title>Metabolic potential, ecology and presence of endohyphal bacteria is reflected in genomic diversity of Mucoromycotina.</title>
        <authorList>
            <person name="Muszewska A."/>
            <person name="Okrasinska A."/>
            <person name="Steczkiewicz K."/>
            <person name="Drgas O."/>
            <person name="Orlowska M."/>
            <person name="Perlinska-Lenart U."/>
            <person name="Aleksandrzak-Piekarczyk T."/>
            <person name="Szatraj K."/>
            <person name="Zielenkiewicz U."/>
            <person name="Pilsyk S."/>
            <person name="Malc E."/>
            <person name="Mieczkowski P."/>
            <person name="Kruszewska J.S."/>
            <person name="Biernat P."/>
            <person name="Pawlowska J."/>
        </authorList>
    </citation>
    <scope>NUCLEOTIDE SEQUENCE</scope>
    <source>
        <strain evidence="1">WA0000067209</strain>
    </source>
</reference>
<dbReference type="InterPro" id="IPR001087">
    <property type="entry name" value="GDSL"/>
</dbReference>
<dbReference type="Gene3D" id="3.40.50.1110">
    <property type="entry name" value="SGNH hydrolase"/>
    <property type="match status" value="1"/>
</dbReference>
<evidence type="ECO:0008006" key="3">
    <source>
        <dbReference type="Google" id="ProtNLM"/>
    </source>
</evidence>
<dbReference type="OrthoDB" id="10265800at2759"/>